<evidence type="ECO:0000313" key="10">
    <source>
        <dbReference type="Proteomes" id="UP000663347"/>
    </source>
</evidence>
<feature type="modified residue" description="N6-(pyridoxal phosphate)lysine" evidence="6">
    <location>
        <position position="45"/>
    </location>
</feature>
<dbReference type="InterPro" id="IPR022653">
    <property type="entry name" value="De-COase2_pyr-phos_BS"/>
</dbReference>
<comment type="catalytic activity">
    <reaction evidence="7">
        <text>meso-2,6-diaminopimelate + H(+) = L-lysine + CO2</text>
        <dbReference type="Rhea" id="RHEA:15101"/>
        <dbReference type="ChEBI" id="CHEBI:15378"/>
        <dbReference type="ChEBI" id="CHEBI:16526"/>
        <dbReference type="ChEBI" id="CHEBI:32551"/>
        <dbReference type="ChEBI" id="CHEBI:57791"/>
        <dbReference type="EC" id="4.1.1.20"/>
    </reaction>
</comment>
<organism evidence="9 10">
    <name type="scientific">Candidatus Vidania fulgoroideorum</name>
    <dbReference type="NCBI Taxonomy" id="881286"/>
    <lineage>
        <taxon>Bacteria</taxon>
        <taxon>Pseudomonadati</taxon>
        <taxon>Pseudomonadota</taxon>
        <taxon>Betaproteobacteria</taxon>
        <taxon>Candidatus Vidania</taxon>
    </lineage>
</organism>
<dbReference type="NCBIfam" id="TIGR01048">
    <property type="entry name" value="lysA"/>
    <property type="match status" value="1"/>
</dbReference>
<evidence type="ECO:0000256" key="3">
    <source>
        <dbReference type="ARBA" id="ARBA00022898"/>
    </source>
</evidence>
<comment type="cofactor">
    <cofactor evidence="1 6 7">
        <name>pyridoxal 5'-phosphate</name>
        <dbReference type="ChEBI" id="CHEBI:597326"/>
    </cofactor>
</comment>
<accession>A0A974X7G3</accession>
<evidence type="ECO:0000259" key="8">
    <source>
        <dbReference type="Pfam" id="PF02784"/>
    </source>
</evidence>
<keyword evidence="2 7" id="KW-0210">Decarboxylase</keyword>
<comment type="pathway">
    <text evidence="7">Amino-acid biosynthesis; L-lysine biosynthesis via DAP pathway; L-lysine from DL-2,6-diaminopimelate: step 1/1.</text>
</comment>
<dbReference type="InterPro" id="IPR029066">
    <property type="entry name" value="PLP-binding_barrel"/>
</dbReference>
<reference evidence="9" key="1">
    <citation type="submission" date="2021-02" db="EMBL/GenBank/DDBJ databases">
        <authorList>
            <person name="Franco D."/>
        </authorList>
    </citation>
    <scope>NUCLEOTIDE SEQUENCE</scope>
    <source>
        <strain evidence="9">RANSCY</strain>
    </source>
</reference>
<dbReference type="AlphaFoldDB" id="A0A974X7G3"/>
<proteinExistence type="predicted"/>
<dbReference type="CDD" id="cd06828">
    <property type="entry name" value="PLPDE_III_DapDC"/>
    <property type="match status" value="1"/>
</dbReference>
<gene>
    <name evidence="9" type="primary">lysA</name>
    <name evidence="9" type="ORF">JSR06_00780</name>
</gene>
<dbReference type="EC" id="4.1.1.20" evidence="5 7"/>
<feature type="active site" description="Proton donor" evidence="6">
    <location>
        <position position="320"/>
    </location>
</feature>
<dbReference type="SUPFAM" id="SSF50621">
    <property type="entry name" value="Alanine racemase C-terminal domain-like"/>
    <property type="match status" value="1"/>
</dbReference>
<sequence>MKLFNLIKLVKRIKRTPIFVYSKNKILRNISYLKNTGFKMFYALKANYNKKVISIISSNGIGLEVVSVRELKLAIKTGVSRANIIYSGACKTKLDIKFAIKMNIGFINVDSIDELRKINMVIKSISDVPALIVKINLNINVKTNRDIKTCTNLNKFGVYISDIRDLIRYIKKERLNISGLGFHLGSQIKDYRYYLLGVEKLMYISKKYNLNVRYINIGGGIAVDYKRNINYLKIILSKLKSKLKLSNIIIIMEPGRSLVANSCFTLTKVIYKKKNNKKRFAIVDIGMESIIRPMLYKSYHNIISYSKKRKKLYDIVGPICESTDILGKGIDISISRNDILAVLDTGAYCTSMRMEYNMRRKPIELVV</sequence>
<dbReference type="Gene3D" id="3.20.20.10">
    <property type="entry name" value="Alanine racemase"/>
    <property type="match status" value="1"/>
</dbReference>
<dbReference type="PANTHER" id="PTHR43727">
    <property type="entry name" value="DIAMINOPIMELATE DECARBOXYLASE"/>
    <property type="match status" value="1"/>
</dbReference>
<dbReference type="GO" id="GO:0009089">
    <property type="term" value="P:lysine biosynthetic process via diaminopimelate"/>
    <property type="evidence" value="ECO:0007669"/>
    <property type="project" value="UniProtKB-UniRule"/>
</dbReference>
<reference evidence="9" key="2">
    <citation type="submission" date="2021-03" db="EMBL/GenBank/DDBJ databases">
        <title>Alternative transmission patterns in independently acquired nutritional co-symbionts of Dictyopharidae planthoppers.</title>
        <authorList>
            <person name="Michalik A."/>
            <person name="Lukasik P."/>
        </authorList>
    </citation>
    <scope>NUCLEOTIDE SEQUENCE</scope>
    <source>
        <strain evidence="9">RANSCY</strain>
    </source>
</reference>
<keyword evidence="4 7" id="KW-0456">Lyase</keyword>
<dbReference type="Proteomes" id="UP000663347">
    <property type="component" value="Chromosome"/>
</dbReference>
<dbReference type="SUPFAM" id="SSF51419">
    <property type="entry name" value="PLP-binding barrel"/>
    <property type="match status" value="1"/>
</dbReference>
<dbReference type="Gene3D" id="2.40.37.10">
    <property type="entry name" value="Lyase, Ornithine Decarboxylase, Chain A, domain 1"/>
    <property type="match status" value="1"/>
</dbReference>
<keyword evidence="3 6" id="KW-0663">Pyridoxal phosphate</keyword>
<dbReference type="PRINTS" id="PR01179">
    <property type="entry name" value="ODADCRBXLASE"/>
</dbReference>
<dbReference type="InterPro" id="IPR022644">
    <property type="entry name" value="De-COase2_N"/>
</dbReference>
<dbReference type="EMBL" id="CP071412">
    <property type="protein sequence ID" value="QSW37976.1"/>
    <property type="molecule type" value="Genomic_DNA"/>
</dbReference>
<evidence type="ECO:0000256" key="1">
    <source>
        <dbReference type="ARBA" id="ARBA00001933"/>
    </source>
</evidence>
<evidence type="ECO:0000256" key="6">
    <source>
        <dbReference type="PIRSR" id="PIRSR600183-50"/>
    </source>
</evidence>
<evidence type="ECO:0000256" key="4">
    <source>
        <dbReference type="ARBA" id="ARBA00023239"/>
    </source>
</evidence>
<dbReference type="PRINTS" id="PR01181">
    <property type="entry name" value="DAPDCRBXLASE"/>
</dbReference>
<name>A0A974X7G3_9PROT</name>
<keyword evidence="7" id="KW-0457">Lysine biosynthesis</keyword>
<dbReference type="PANTHER" id="PTHR43727:SF2">
    <property type="entry name" value="GROUP IV DECARBOXYLASE"/>
    <property type="match status" value="1"/>
</dbReference>
<dbReference type="InterPro" id="IPR000183">
    <property type="entry name" value="Orn/DAP/Arg_de-COase"/>
</dbReference>
<evidence type="ECO:0000256" key="7">
    <source>
        <dbReference type="RuleBase" id="RU003738"/>
    </source>
</evidence>
<evidence type="ECO:0000256" key="2">
    <source>
        <dbReference type="ARBA" id="ARBA00022793"/>
    </source>
</evidence>
<dbReference type="Pfam" id="PF02784">
    <property type="entry name" value="Orn_Arg_deC_N"/>
    <property type="match status" value="1"/>
</dbReference>
<keyword evidence="7" id="KW-0028">Amino-acid biosynthesis</keyword>
<dbReference type="InterPro" id="IPR002986">
    <property type="entry name" value="DAP_deCOOHase_LysA"/>
</dbReference>
<evidence type="ECO:0000313" key="9">
    <source>
        <dbReference type="EMBL" id="QSW37976.1"/>
    </source>
</evidence>
<protein>
    <recommendedName>
        <fullName evidence="5 7">Diaminopimelate decarboxylase</fullName>
        <ecNumber evidence="5 7">4.1.1.20</ecNumber>
    </recommendedName>
</protein>
<dbReference type="InterPro" id="IPR009006">
    <property type="entry name" value="Ala_racemase/Decarboxylase_C"/>
</dbReference>
<evidence type="ECO:0000256" key="5">
    <source>
        <dbReference type="NCBIfam" id="TIGR01048"/>
    </source>
</evidence>
<feature type="domain" description="Orn/DAP/Arg decarboxylase 2 N-terminal" evidence="8">
    <location>
        <begin position="38"/>
        <end position="260"/>
    </location>
</feature>
<dbReference type="PROSITE" id="PS00878">
    <property type="entry name" value="ODR_DC_2_1"/>
    <property type="match status" value="1"/>
</dbReference>
<dbReference type="GO" id="GO:0008836">
    <property type="term" value="F:diaminopimelate decarboxylase activity"/>
    <property type="evidence" value="ECO:0007669"/>
    <property type="project" value="UniProtKB-UniRule"/>
</dbReference>